<comment type="caution">
    <text evidence="2">The sequence shown here is derived from an EMBL/GenBank/DDBJ whole genome shotgun (WGS) entry which is preliminary data.</text>
</comment>
<dbReference type="RefSeq" id="WP_029071414.1">
    <property type="nucleotide sequence ID" value="NZ_JQBL01000001.1"/>
</dbReference>
<organism evidence="2 3">
    <name type="scientific">Kandleria vitulina DSM 20405</name>
    <dbReference type="NCBI Taxonomy" id="1410657"/>
    <lineage>
        <taxon>Bacteria</taxon>
        <taxon>Bacillati</taxon>
        <taxon>Bacillota</taxon>
        <taxon>Erysipelotrichia</taxon>
        <taxon>Erysipelotrichales</taxon>
        <taxon>Coprobacillaceae</taxon>
        <taxon>Kandleria</taxon>
    </lineage>
</organism>
<dbReference type="PANTHER" id="PTHR34989">
    <property type="entry name" value="PROTEIN HDED"/>
    <property type="match status" value="1"/>
</dbReference>
<evidence type="ECO:0000256" key="1">
    <source>
        <dbReference type="SAM" id="Phobius"/>
    </source>
</evidence>
<name>A0A0R2HEP9_9FIRM</name>
<accession>A0A0R2HEP9</accession>
<feature type="transmembrane region" description="Helical" evidence="1">
    <location>
        <begin position="37"/>
        <end position="58"/>
    </location>
</feature>
<reference evidence="2 3" key="1">
    <citation type="journal article" date="2015" name="Genome Announc.">
        <title>Expanding the biotechnology potential of lactobacilli through comparative genomics of 213 strains and associated genera.</title>
        <authorList>
            <person name="Sun Z."/>
            <person name="Harris H.M."/>
            <person name="McCann A."/>
            <person name="Guo C."/>
            <person name="Argimon S."/>
            <person name="Zhang W."/>
            <person name="Yang X."/>
            <person name="Jeffery I.B."/>
            <person name="Cooney J.C."/>
            <person name="Kagawa T.F."/>
            <person name="Liu W."/>
            <person name="Song Y."/>
            <person name="Salvetti E."/>
            <person name="Wrobel A."/>
            <person name="Rasinkangas P."/>
            <person name="Parkhill J."/>
            <person name="Rea M.C."/>
            <person name="O'Sullivan O."/>
            <person name="Ritari J."/>
            <person name="Douillard F.P."/>
            <person name="Paul Ross R."/>
            <person name="Yang R."/>
            <person name="Briner A.E."/>
            <person name="Felis G.E."/>
            <person name="de Vos W.M."/>
            <person name="Barrangou R."/>
            <person name="Klaenhammer T.R."/>
            <person name="Caufield P.W."/>
            <person name="Cui Y."/>
            <person name="Zhang H."/>
            <person name="O'Toole P.W."/>
        </authorList>
    </citation>
    <scope>NUCLEOTIDE SEQUENCE [LARGE SCALE GENOMIC DNA]</scope>
    <source>
        <strain evidence="2 3">DSM 20405</strain>
    </source>
</reference>
<gene>
    <name evidence="2" type="ORF">IV49_GL000171</name>
</gene>
<dbReference type="GO" id="GO:0005886">
    <property type="term" value="C:plasma membrane"/>
    <property type="evidence" value="ECO:0007669"/>
    <property type="project" value="TreeGrafter"/>
</dbReference>
<dbReference type="PANTHER" id="PTHR34989:SF1">
    <property type="entry name" value="PROTEIN HDED"/>
    <property type="match status" value="1"/>
</dbReference>
<keyword evidence="1" id="KW-1133">Transmembrane helix</keyword>
<dbReference type="AlphaFoldDB" id="A0A0R2HEP9"/>
<keyword evidence="1" id="KW-0812">Transmembrane</keyword>
<protein>
    <recommendedName>
        <fullName evidence="4">Integral membrane protein</fullName>
    </recommendedName>
</protein>
<feature type="transmembrane region" description="Helical" evidence="1">
    <location>
        <begin position="70"/>
        <end position="90"/>
    </location>
</feature>
<proteinExistence type="predicted"/>
<evidence type="ECO:0008006" key="4">
    <source>
        <dbReference type="Google" id="ProtNLM"/>
    </source>
</evidence>
<feature type="transmembrane region" description="Helical" evidence="1">
    <location>
        <begin position="149"/>
        <end position="169"/>
    </location>
</feature>
<feature type="transmembrane region" description="Helical" evidence="1">
    <location>
        <begin position="124"/>
        <end position="143"/>
    </location>
</feature>
<dbReference type="Pfam" id="PF03729">
    <property type="entry name" value="DUF308"/>
    <property type="match status" value="2"/>
</dbReference>
<evidence type="ECO:0000313" key="2">
    <source>
        <dbReference type="EMBL" id="KRN51551.1"/>
    </source>
</evidence>
<keyword evidence="3" id="KW-1185">Reference proteome</keyword>
<keyword evidence="1" id="KW-0472">Membrane</keyword>
<dbReference type="InterPro" id="IPR052712">
    <property type="entry name" value="Acid_resist_chaperone_HdeD"/>
</dbReference>
<dbReference type="EMBL" id="JQBL01000001">
    <property type="protein sequence ID" value="KRN51551.1"/>
    <property type="molecule type" value="Genomic_DNA"/>
</dbReference>
<feature type="transmembrane region" description="Helical" evidence="1">
    <location>
        <begin position="12"/>
        <end position="31"/>
    </location>
</feature>
<evidence type="ECO:0000313" key="3">
    <source>
        <dbReference type="Proteomes" id="UP000051841"/>
    </source>
</evidence>
<dbReference type="PATRIC" id="fig|1410657.5.peg.173"/>
<dbReference type="Proteomes" id="UP000051841">
    <property type="component" value="Unassembled WGS sequence"/>
</dbReference>
<dbReference type="InterPro" id="IPR005325">
    <property type="entry name" value="DUF308_memb"/>
</dbReference>
<sequence length="186" mass="20914">MKEYVKAYEKMTIVNAFIMLIVGIIMTLFPLKMMSLLITIISCFLVADGAYHLIHYAFLDAHLRPYSSDLLIGVFSIILGLVMGIDPMHIMMVLPLVFAIWIVMKALVKIQVSFMLVGTLEVKWAFLFLEAVVEILFAGIMILHPLSSLLSVTMIIGILLIIMAIIEIIETRLVIKRLTQTNGWGS</sequence>
<feature type="transmembrane region" description="Helical" evidence="1">
    <location>
        <begin position="96"/>
        <end position="117"/>
    </location>
</feature>